<dbReference type="SMART" id="SM00065">
    <property type="entry name" value="GAF"/>
    <property type="match status" value="1"/>
</dbReference>
<evidence type="ECO:0000259" key="5">
    <source>
        <dbReference type="PROSITE" id="PS50883"/>
    </source>
</evidence>
<dbReference type="Gene3D" id="3.20.20.450">
    <property type="entry name" value="EAL domain"/>
    <property type="match status" value="1"/>
</dbReference>
<dbReference type="InterPro" id="IPR035965">
    <property type="entry name" value="PAS-like_dom_sf"/>
</dbReference>
<dbReference type="FunFam" id="3.30.70.270:FF:000001">
    <property type="entry name" value="Diguanylate cyclase domain protein"/>
    <property type="match status" value="1"/>
</dbReference>
<feature type="domain" description="PAS" evidence="3">
    <location>
        <begin position="849"/>
        <end position="894"/>
    </location>
</feature>
<feature type="domain" description="CBS" evidence="7">
    <location>
        <begin position="206"/>
        <end position="263"/>
    </location>
</feature>
<dbReference type="Pfam" id="PF00990">
    <property type="entry name" value="GGDEF"/>
    <property type="match status" value="1"/>
</dbReference>
<feature type="domain" description="PAC" evidence="4">
    <location>
        <begin position="539"/>
        <end position="591"/>
    </location>
</feature>
<dbReference type="CDD" id="cd01948">
    <property type="entry name" value="EAL"/>
    <property type="match status" value="1"/>
</dbReference>
<feature type="domain" description="PAS" evidence="3">
    <location>
        <begin position="464"/>
        <end position="535"/>
    </location>
</feature>
<reference evidence="8 9" key="1">
    <citation type="journal article" date="2008" name="Int. J. Syst. Evol. Microbiol.">
        <title>Neptunomonas japonica sp. nov., an Osedax japonicus symbiont-like bacterium isolated from sediment adjacent to sperm whale carcasses off Kagoshima, Japan.</title>
        <authorList>
            <person name="Miyazaki M."/>
            <person name="Nogi Y."/>
            <person name="Fujiwara Y."/>
            <person name="Kawato M."/>
            <person name="Kubokawa K."/>
            <person name="Horikoshi K."/>
        </authorList>
    </citation>
    <scope>NUCLEOTIDE SEQUENCE [LARGE SCALE GENOMIC DNA]</scope>
    <source>
        <strain evidence="8 9">JAMM 1380</strain>
    </source>
</reference>
<evidence type="ECO:0000313" key="9">
    <source>
        <dbReference type="Proteomes" id="UP000595332"/>
    </source>
</evidence>
<dbReference type="InterPro" id="IPR003018">
    <property type="entry name" value="GAF"/>
</dbReference>
<dbReference type="GO" id="GO:0003824">
    <property type="term" value="F:catalytic activity"/>
    <property type="evidence" value="ECO:0007669"/>
    <property type="project" value="UniProtKB-ARBA"/>
</dbReference>
<organism evidence="8 9">
    <name type="scientific">Neptunomonas japonica JAMM 1380</name>
    <dbReference type="NCBI Taxonomy" id="1441457"/>
    <lineage>
        <taxon>Bacteria</taxon>
        <taxon>Pseudomonadati</taxon>
        <taxon>Pseudomonadota</taxon>
        <taxon>Gammaproteobacteria</taxon>
        <taxon>Oceanospirillales</taxon>
        <taxon>Oceanospirillaceae</taxon>
        <taxon>Neptunomonas</taxon>
    </lineage>
</organism>
<dbReference type="PANTHER" id="PTHR44757">
    <property type="entry name" value="DIGUANYLATE CYCLASE DGCP"/>
    <property type="match status" value="1"/>
</dbReference>
<keyword evidence="9" id="KW-1185">Reference proteome</keyword>
<dbReference type="InterPro" id="IPR000160">
    <property type="entry name" value="GGDEF_dom"/>
</dbReference>
<feature type="domain" description="CBS" evidence="7">
    <location>
        <begin position="77"/>
        <end position="135"/>
    </location>
</feature>
<dbReference type="PROSITE" id="PS50887">
    <property type="entry name" value="GGDEF"/>
    <property type="match status" value="1"/>
</dbReference>
<dbReference type="InterPro" id="IPR000700">
    <property type="entry name" value="PAS-assoc_C"/>
</dbReference>
<dbReference type="InterPro" id="IPR046342">
    <property type="entry name" value="CBS_dom_sf"/>
</dbReference>
<dbReference type="NCBIfam" id="TIGR00229">
    <property type="entry name" value="sensory_box"/>
    <property type="match status" value="3"/>
</dbReference>
<proteinExistence type="predicted"/>
<evidence type="ECO:0000256" key="2">
    <source>
        <dbReference type="PROSITE-ProRule" id="PRU00703"/>
    </source>
</evidence>
<dbReference type="PROSITE" id="PS51371">
    <property type="entry name" value="CBS"/>
    <property type="match status" value="4"/>
</dbReference>
<dbReference type="InterPro" id="IPR052155">
    <property type="entry name" value="Biofilm_reg_signaling"/>
</dbReference>
<dbReference type="GO" id="GO:0006355">
    <property type="term" value="P:regulation of DNA-templated transcription"/>
    <property type="evidence" value="ECO:0007669"/>
    <property type="project" value="InterPro"/>
</dbReference>
<evidence type="ECO:0000256" key="1">
    <source>
        <dbReference type="ARBA" id="ARBA00001946"/>
    </source>
</evidence>
<name>A0A7R6SU84_9GAMM</name>
<feature type="domain" description="PAC" evidence="4">
    <location>
        <begin position="922"/>
        <end position="974"/>
    </location>
</feature>
<sequence>MDNFHRLTLQSICSGSLVAITIDTSVPDIVRIMREQRLSSLVVLDLAEKLVGIVTESNIIHVASSTDIRSLLAADVMTSPVISASSDMLYHEAYHLLTQHDIRHLVVVNSEAQPIGIATPTNFIHHLGIEYLMDVQFVDNVFDHKLQFVPSNASLKETVQLLSKNKANCLLIGSRSNVQGILTEKDIVRLLDEKTDLDTTTVQTVMSTPVLQVSYGTPLSDARAQMIAQGCHQLLVTDEHGFAAGIITRKGLISGIESRYIALLQESVLKLNHQLEVAEKEIKESHFAQALEHVAARMLSATDINTLLSESITDLCRVLCADRVSLLLANDIELSSATILYESCSPDFPGALAQSNQLPFTDAMREAVQQTLKQQSILIDHDSPTSPLHSIYQQWKIKTLFNAPLRIPQTNPAFLSVHFCKETRQPSSSELRLLQEFTAYFSSAMTSQYLQERLAQDIKTRETTEQHLQAILNTLPHGIQEHDLHGRITFSNPAYHKILGYNAGELIGKYVWDLAFNTQERTKTKALFSKILAQQPAPFPIETTKAHKDGSPIDIRLNWSYQYDPQGGLTGFLSVITDITQQNLIEHELLIKDRAVRSTEDGILITSAQGDLPIIYANPAIEEMTGYPQEELLGRNCRFMQNEDRDQPSLDTIREAIEKGDSCSVELRNYKKNGQLMWVRISISPVYNDSGTLTHFIGVQRDITASKAALKALEDSEHKYQTFFEDSNDAILVLNPKDWSIFEVNPKATQMFGFPSHTEQSTNKQPKDGQFKSKVIITELSPFKNTVFDNMQVAFSKGGKDYRGHGYCVSCSGQRIPVEISATQLNIQNHTMVIATLHDQSFQVDAEERLQQSAAVFENSLEGVIITDAFTRIISINKAFESITGYSEKDALGQKPAILRSGRHNSDFYHTMWSEVRRNRRWTGEVWNRRKNGEIYPQLLTITAIVDKQGDVQNYVAVFSDVSALKASQQALEHQAHYDSLTGLPNKLLLEARVLHLLEHLQRAGGQFAILFLDLDHFKNINDSLGHVAGDTLLVAVTERLQKCIRKDDTLARLGGDEFVFVMEDIRQVKESAVMAEKIINQFSLPFTIVDQEVYISVSIGISLTSKNKETYDELISNADAAMFQAKAEGRNTYQYYSKEMTSLAFERLSFEAMMRQSLQANDFTLYYQPQIRLADEQLVGYEALIRWEHPSLGLVMPDKFIAIAEESNIILALGEWVLFEACRKGKQLLESGKSFDYIAINVSVPQLKKGDFLSSVKTALTETGFPANKLEIEITESFLMGNELEATRVLSHLRNMGIHIAIDDFGTGYSSLNYLKQLPIDKLKIDRSFIQHLPGSHKDRAIVQTVIALGRALGLEVIAEGVETQEQKNLLLSLGCFSAQGYLYSRPLPSEEV</sequence>
<dbReference type="InterPro" id="IPR001610">
    <property type="entry name" value="PAC"/>
</dbReference>
<dbReference type="RefSeq" id="WP_201348789.1">
    <property type="nucleotide sequence ID" value="NZ_AP014546.1"/>
</dbReference>
<gene>
    <name evidence="8" type="ORF">NEJAP_0092</name>
</gene>
<dbReference type="InterPro" id="IPR001633">
    <property type="entry name" value="EAL_dom"/>
</dbReference>
<dbReference type="InterPro" id="IPR029787">
    <property type="entry name" value="Nucleotide_cyclase"/>
</dbReference>
<dbReference type="CDD" id="cd01949">
    <property type="entry name" value="GGDEF"/>
    <property type="match status" value="1"/>
</dbReference>
<dbReference type="SMART" id="SM00267">
    <property type="entry name" value="GGDEF"/>
    <property type="match status" value="1"/>
</dbReference>
<accession>A0A7R6SU84</accession>
<dbReference type="Pfam" id="PF00571">
    <property type="entry name" value="CBS"/>
    <property type="match status" value="4"/>
</dbReference>
<dbReference type="SUPFAM" id="SSF55073">
    <property type="entry name" value="Nucleotide cyclase"/>
    <property type="match status" value="1"/>
</dbReference>
<dbReference type="Gene3D" id="3.30.450.40">
    <property type="match status" value="1"/>
</dbReference>
<dbReference type="Pfam" id="PF13426">
    <property type="entry name" value="PAS_9"/>
    <property type="match status" value="2"/>
</dbReference>
<dbReference type="InterPro" id="IPR035919">
    <property type="entry name" value="EAL_sf"/>
</dbReference>
<evidence type="ECO:0000259" key="3">
    <source>
        <dbReference type="PROSITE" id="PS50112"/>
    </source>
</evidence>
<dbReference type="InterPro" id="IPR043128">
    <property type="entry name" value="Rev_trsase/Diguanyl_cyclase"/>
</dbReference>
<dbReference type="InterPro" id="IPR029016">
    <property type="entry name" value="GAF-like_dom_sf"/>
</dbReference>
<dbReference type="SMART" id="SM00086">
    <property type="entry name" value="PAC"/>
    <property type="match status" value="3"/>
</dbReference>
<feature type="domain" description="CBS" evidence="7">
    <location>
        <begin position="142"/>
        <end position="197"/>
    </location>
</feature>
<dbReference type="PROSITE" id="PS50112">
    <property type="entry name" value="PAS"/>
    <property type="match status" value="3"/>
</dbReference>
<dbReference type="Pfam" id="PF00989">
    <property type="entry name" value="PAS"/>
    <property type="match status" value="1"/>
</dbReference>
<comment type="cofactor">
    <cofactor evidence="1">
        <name>Mg(2+)</name>
        <dbReference type="ChEBI" id="CHEBI:18420"/>
    </cofactor>
</comment>
<evidence type="ECO:0000259" key="7">
    <source>
        <dbReference type="PROSITE" id="PS51371"/>
    </source>
</evidence>
<dbReference type="Proteomes" id="UP000595332">
    <property type="component" value="Chromosome"/>
</dbReference>
<dbReference type="Pfam" id="PF13188">
    <property type="entry name" value="PAS_8"/>
    <property type="match status" value="1"/>
</dbReference>
<evidence type="ECO:0000259" key="4">
    <source>
        <dbReference type="PROSITE" id="PS50113"/>
    </source>
</evidence>
<dbReference type="InterPro" id="IPR000014">
    <property type="entry name" value="PAS"/>
</dbReference>
<dbReference type="PROSITE" id="PS50883">
    <property type="entry name" value="EAL"/>
    <property type="match status" value="1"/>
</dbReference>
<protein>
    <submittedName>
        <fullName evidence="8">Signal transduction protein</fullName>
    </submittedName>
</protein>
<feature type="domain" description="EAL" evidence="5">
    <location>
        <begin position="1148"/>
        <end position="1394"/>
    </location>
</feature>
<dbReference type="SMART" id="SM00052">
    <property type="entry name" value="EAL"/>
    <property type="match status" value="1"/>
</dbReference>
<feature type="domain" description="PAS" evidence="3">
    <location>
        <begin position="594"/>
        <end position="660"/>
    </location>
</feature>
<dbReference type="InterPro" id="IPR013767">
    <property type="entry name" value="PAS_fold"/>
</dbReference>
<feature type="domain" description="CBS" evidence="7">
    <location>
        <begin position="12"/>
        <end position="71"/>
    </location>
</feature>
<dbReference type="CDD" id="cd02205">
    <property type="entry name" value="CBS_pair_SF"/>
    <property type="match status" value="1"/>
</dbReference>
<dbReference type="NCBIfam" id="TIGR00254">
    <property type="entry name" value="GGDEF"/>
    <property type="match status" value="1"/>
</dbReference>
<dbReference type="SMART" id="SM00116">
    <property type="entry name" value="CBS"/>
    <property type="match status" value="4"/>
</dbReference>
<dbReference type="SUPFAM" id="SSF141868">
    <property type="entry name" value="EAL domain-like"/>
    <property type="match status" value="1"/>
</dbReference>
<feature type="domain" description="GGDEF" evidence="6">
    <location>
        <begin position="1006"/>
        <end position="1139"/>
    </location>
</feature>
<dbReference type="PROSITE" id="PS50113">
    <property type="entry name" value="PAC"/>
    <property type="match status" value="3"/>
</dbReference>
<feature type="domain" description="PAC" evidence="4">
    <location>
        <begin position="663"/>
        <end position="715"/>
    </location>
</feature>
<evidence type="ECO:0000259" key="6">
    <source>
        <dbReference type="PROSITE" id="PS50887"/>
    </source>
</evidence>
<dbReference type="Gene3D" id="3.30.70.270">
    <property type="match status" value="1"/>
</dbReference>
<dbReference type="SUPFAM" id="SSF55785">
    <property type="entry name" value="PYP-like sensor domain (PAS domain)"/>
    <property type="match status" value="4"/>
</dbReference>
<dbReference type="InterPro" id="IPR000644">
    <property type="entry name" value="CBS_dom"/>
</dbReference>
<dbReference type="Gene3D" id="3.10.580.10">
    <property type="entry name" value="CBS-domain"/>
    <property type="match status" value="2"/>
</dbReference>
<dbReference type="Gene3D" id="3.30.450.20">
    <property type="entry name" value="PAS domain"/>
    <property type="match status" value="4"/>
</dbReference>
<keyword evidence="2" id="KW-0129">CBS domain</keyword>
<dbReference type="EMBL" id="AP014546">
    <property type="protein sequence ID" value="BBB28051.1"/>
    <property type="molecule type" value="Genomic_DNA"/>
</dbReference>
<dbReference type="SMART" id="SM00091">
    <property type="entry name" value="PAS"/>
    <property type="match status" value="4"/>
</dbReference>
<dbReference type="KEGG" id="njp:NEJAP_0092"/>
<evidence type="ECO:0000313" key="8">
    <source>
        <dbReference type="EMBL" id="BBB28051.1"/>
    </source>
</evidence>
<dbReference type="CDD" id="cd00130">
    <property type="entry name" value="PAS"/>
    <property type="match status" value="3"/>
</dbReference>
<dbReference type="SUPFAM" id="SSF55781">
    <property type="entry name" value="GAF domain-like"/>
    <property type="match status" value="1"/>
</dbReference>
<dbReference type="SUPFAM" id="SSF54631">
    <property type="entry name" value="CBS-domain pair"/>
    <property type="match status" value="2"/>
</dbReference>
<dbReference type="Pfam" id="PF00563">
    <property type="entry name" value="EAL"/>
    <property type="match status" value="1"/>
</dbReference>
<dbReference type="PANTHER" id="PTHR44757:SF2">
    <property type="entry name" value="BIOFILM ARCHITECTURE MAINTENANCE PROTEIN MBAA"/>
    <property type="match status" value="1"/>
</dbReference>